<keyword evidence="3" id="KW-1185">Reference proteome</keyword>
<evidence type="ECO:0000256" key="1">
    <source>
        <dbReference type="SAM" id="MobiDB-lite"/>
    </source>
</evidence>
<feature type="region of interest" description="Disordered" evidence="1">
    <location>
        <begin position="102"/>
        <end position="152"/>
    </location>
</feature>
<dbReference type="EMBL" id="JANBVO010000037">
    <property type="protein sequence ID" value="KAJ9136823.1"/>
    <property type="molecule type" value="Genomic_DNA"/>
</dbReference>
<feature type="region of interest" description="Disordered" evidence="1">
    <location>
        <begin position="1"/>
        <end position="38"/>
    </location>
</feature>
<reference evidence="2" key="1">
    <citation type="submission" date="2022-07" db="EMBL/GenBank/DDBJ databases">
        <title>Fungi with potential for degradation of polypropylene.</title>
        <authorList>
            <person name="Gostincar C."/>
        </authorList>
    </citation>
    <scope>NUCLEOTIDE SEQUENCE</scope>
    <source>
        <strain evidence="2">EXF-13308</strain>
    </source>
</reference>
<gene>
    <name evidence="2" type="ORF">NKR23_g9499</name>
</gene>
<feature type="compositionally biased region" description="Basic and acidic residues" evidence="1">
    <location>
        <begin position="16"/>
        <end position="31"/>
    </location>
</feature>
<proteinExistence type="predicted"/>
<organism evidence="2 3">
    <name type="scientific">Pleurostoma richardsiae</name>
    <dbReference type="NCBI Taxonomy" id="41990"/>
    <lineage>
        <taxon>Eukaryota</taxon>
        <taxon>Fungi</taxon>
        <taxon>Dikarya</taxon>
        <taxon>Ascomycota</taxon>
        <taxon>Pezizomycotina</taxon>
        <taxon>Sordariomycetes</taxon>
        <taxon>Sordariomycetidae</taxon>
        <taxon>Calosphaeriales</taxon>
        <taxon>Pleurostomataceae</taxon>
        <taxon>Pleurostoma</taxon>
    </lineage>
</organism>
<dbReference type="Proteomes" id="UP001174694">
    <property type="component" value="Unassembled WGS sequence"/>
</dbReference>
<name>A0AA38R6L9_9PEZI</name>
<evidence type="ECO:0000313" key="2">
    <source>
        <dbReference type="EMBL" id="KAJ9136823.1"/>
    </source>
</evidence>
<feature type="region of interest" description="Disordered" evidence="1">
    <location>
        <begin position="335"/>
        <end position="380"/>
    </location>
</feature>
<comment type="caution">
    <text evidence="2">The sequence shown here is derived from an EMBL/GenBank/DDBJ whole genome shotgun (WGS) entry which is preliminary data.</text>
</comment>
<sequence>MGLALQDPASSLAHLADQRHLSPGPARDKPSARLSRARAHSLQLRHVRHAGICAQQVSDRACHGHDLYPHQLAALAAACYRTPPPGYRSYFRGRRGWAADADEGHDLARSGDPLPSDGDRSRPPSLERQEAFRDARTAKRQCSSSSSTCLAEDDDDDAELYRLGLLYDDEHERGPGFSLDAVVHDEPAYAYSVNFRQQGKRGQKRKVEEHGTGTDGHFELPLNLSFSRLADDEAIARFLISPLDEEVVDIPGGEETQDNSDSTHAVDATLKIIYELDDSARFPSASLRSYSSFSSDATIPPQCLETQLPDLISDFSDYGDDGNDWADLGCPDDISNAEAEGDEEAVTHADDAGADSAPDGESRLKEEEAEESPDAWIMLG</sequence>
<feature type="compositionally biased region" description="Polar residues" evidence="1">
    <location>
        <begin position="140"/>
        <end position="149"/>
    </location>
</feature>
<evidence type="ECO:0000313" key="3">
    <source>
        <dbReference type="Proteomes" id="UP001174694"/>
    </source>
</evidence>
<accession>A0AA38R6L9</accession>
<feature type="compositionally biased region" description="Basic and acidic residues" evidence="1">
    <location>
        <begin position="117"/>
        <end position="137"/>
    </location>
</feature>
<dbReference type="AlphaFoldDB" id="A0AA38R6L9"/>
<protein>
    <submittedName>
        <fullName evidence="2">Uncharacterized protein</fullName>
    </submittedName>
</protein>